<dbReference type="AlphaFoldDB" id="A0A0U5FNN7"/>
<accession>A0A0U5FNN7</accession>
<gene>
    <name evidence="1" type="ORF">XAC3562_90146</name>
</gene>
<reference evidence="1 2" key="1">
    <citation type="submission" date="2014-09" db="EMBL/GenBank/DDBJ databases">
        <authorList>
            <person name="Regsiter A."/>
        </authorList>
    </citation>
    <scope>NUCLEOTIDE SEQUENCE [LARGE SCALE GENOMIC DNA]</scope>
</reference>
<proteinExistence type="predicted"/>
<protein>
    <submittedName>
        <fullName evidence="1">Uncharacterized protein</fullName>
    </submittedName>
</protein>
<dbReference type="Proteomes" id="UP000052230">
    <property type="component" value="Unassembled WGS sequence"/>
</dbReference>
<comment type="caution">
    <text evidence="1">The sequence shown here is derived from an EMBL/GenBank/DDBJ whole genome shotgun (WGS) entry which is preliminary data.</text>
</comment>
<dbReference type="EMBL" id="CCXZ01000188">
    <property type="protein sequence ID" value="CEG19013.1"/>
    <property type="molecule type" value="Genomic_DNA"/>
</dbReference>
<name>A0A0U5FNN7_XANCI</name>
<organism evidence="1 2">
    <name type="scientific">Xanthomonas citri pv. citri</name>
    <dbReference type="NCBI Taxonomy" id="611301"/>
    <lineage>
        <taxon>Bacteria</taxon>
        <taxon>Pseudomonadati</taxon>
        <taxon>Pseudomonadota</taxon>
        <taxon>Gammaproteobacteria</taxon>
        <taxon>Lysobacterales</taxon>
        <taxon>Lysobacteraceae</taxon>
        <taxon>Xanthomonas</taxon>
    </lineage>
</organism>
<evidence type="ECO:0000313" key="1">
    <source>
        <dbReference type="EMBL" id="CEG19013.1"/>
    </source>
</evidence>
<evidence type="ECO:0000313" key="2">
    <source>
        <dbReference type="Proteomes" id="UP000052230"/>
    </source>
</evidence>
<keyword evidence="2" id="KW-1185">Reference proteome</keyword>
<sequence>MAALRRAFRCRLPAEKSRQARPNVRRQSGRRVGYPAPSILLERRSQSLPWVQSLVSVWQGVTRPGWVVEPRPRVHWPAFQAHRLPADRYTQQALPPVWG</sequence>